<reference evidence="5 6" key="1">
    <citation type="submission" date="2019-02" db="EMBL/GenBank/DDBJ databases">
        <title>Deep-cultivation of Planctomycetes and their phenomic and genomic characterization uncovers novel biology.</title>
        <authorList>
            <person name="Wiegand S."/>
            <person name="Jogler M."/>
            <person name="Boedeker C."/>
            <person name="Pinto D."/>
            <person name="Vollmers J."/>
            <person name="Rivas-Marin E."/>
            <person name="Kohn T."/>
            <person name="Peeters S.H."/>
            <person name="Heuer A."/>
            <person name="Rast P."/>
            <person name="Oberbeckmann S."/>
            <person name="Bunk B."/>
            <person name="Jeske O."/>
            <person name="Meyerdierks A."/>
            <person name="Storesund J.E."/>
            <person name="Kallscheuer N."/>
            <person name="Luecker S."/>
            <person name="Lage O.M."/>
            <person name="Pohl T."/>
            <person name="Merkel B.J."/>
            <person name="Hornburger P."/>
            <person name="Mueller R.-W."/>
            <person name="Bruemmer F."/>
            <person name="Labrenz M."/>
            <person name="Spormann A.M."/>
            <person name="Op den Camp H."/>
            <person name="Overmann J."/>
            <person name="Amann R."/>
            <person name="Jetten M.S.M."/>
            <person name="Mascher T."/>
            <person name="Medema M.H."/>
            <person name="Devos D.P."/>
            <person name="Kaster A.-K."/>
            <person name="Ovreas L."/>
            <person name="Rohde M."/>
            <person name="Galperin M.Y."/>
            <person name="Jogler C."/>
        </authorList>
    </citation>
    <scope>NUCLEOTIDE SEQUENCE [LARGE SCALE GENOMIC DNA]</scope>
    <source>
        <strain evidence="5 6">Pan216</strain>
    </source>
</reference>
<organism evidence="5 6">
    <name type="scientific">Kolteria novifilia</name>
    <dbReference type="NCBI Taxonomy" id="2527975"/>
    <lineage>
        <taxon>Bacteria</taxon>
        <taxon>Pseudomonadati</taxon>
        <taxon>Planctomycetota</taxon>
        <taxon>Planctomycetia</taxon>
        <taxon>Kolteriales</taxon>
        <taxon>Kolteriaceae</taxon>
        <taxon>Kolteria</taxon>
    </lineage>
</organism>
<dbReference type="Gene3D" id="3.40.50.620">
    <property type="entry name" value="HUPs"/>
    <property type="match status" value="1"/>
</dbReference>
<dbReference type="InterPro" id="IPR006016">
    <property type="entry name" value="UspA"/>
</dbReference>
<dbReference type="InterPro" id="IPR006015">
    <property type="entry name" value="Universal_stress_UspA"/>
</dbReference>
<dbReference type="RefSeq" id="WP_145262724.1">
    <property type="nucleotide sequence ID" value="NZ_CP036279.1"/>
</dbReference>
<evidence type="ECO:0000256" key="3">
    <source>
        <dbReference type="ARBA" id="ARBA00022840"/>
    </source>
</evidence>
<dbReference type="Pfam" id="PF00582">
    <property type="entry name" value="Usp"/>
    <property type="match status" value="1"/>
</dbReference>
<evidence type="ECO:0000256" key="2">
    <source>
        <dbReference type="ARBA" id="ARBA00022741"/>
    </source>
</evidence>
<dbReference type="AlphaFoldDB" id="A0A518BBY2"/>
<accession>A0A518BBY2</accession>
<evidence type="ECO:0000259" key="4">
    <source>
        <dbReference type="Pfam" id="PF00582"/>
    </source>
</evidence>
<dbReference type="GO" id="GO:0005524">
    <property type="term" value="F:ATP binding"/>
    <property type="evidence" value="ECO:0007669"/>
    <property type="project" value="UniProtKB-KW"/>
</dbReference>
<evidence type="ECO:0000313" key="6">
    <source>
        <dbReference type="Proteomes" id="UP000317093"/>
    </source>
</evidence>
<dbReference type="OrthoDB" id="6368426at2"/>
<dbReference type="CDD" id="cd00293">
    <property type="entry name" value="USP-like"/>
    <property type="match status" value="1"/>
</dbReference>
<dbReference type="PRINTS" id="PR01438">
    <property type="entry name" value="UNVRSLSTRESS"/>
</dbReference>
<dbReference type="EMBL" id="CP036279">
    <property type="protein sequence ID" value="QDU64479.1"/>
    <property type="molecule type" value="Genomic_DNA"/>
</dbReference>
<dbReference type="SUPFAM" id="SSF52402">
    <property type="entry name" value="Adenine nucleotide alpha hydrolases-like"/>
    <property type="match status" value="1"/>
</dbReference>
<dbReference type="Proteomes" id="UP000317093">
    <property type="component" value="Chromosome"/>
</dbReference>
<dbReference type="InterPro" id="IPR014729">
    <property type="entry name" value="Rossmann-like_a/b/a_fold"/>
</dbReference>
<feature type="domain" description="UspA" evidence="4">
    <location>
        <begin position="2"/>
        <end position="143"/>
    </location>
</feature>
<gene>
    <name evidence="5" type="primary">uspF</name>
    <name evidence="5" type="ORF">Pan216_53690</name>
</gene>
<dbReference type="PANTHER" id="PTHR46268:SF27">
    <property type="entry name" value="UNIVERSAL STRESS PROTEIN RV2623"/>
    <property type="match status" value="1"/>
</dbReference>
<protein>
    <submittedName>
        <fullName evidence="5">Universal stress protein F</fullName>
    </submittedName>
</protein>
<evidence type="ECO:0000256" key="1">
    <source>
        <dbReference type="ARBA" id="ARBA00008791"/>
    </source>
</evidence>
<dbReference type="KEGG" id="knv:Pan216_53690"/>
<comment type="similarity">
    <text evidence="1">Belongs to the universal stress protein A family.</text>
</comment>
<keyword evidence="3" id="KW-0067">ATP-binding</keyword>
<name>A0A518BBY2_9BACT</name>
<keyword evidence="6" id="KW-1185">Reference proteome</keyword>
<proteinExistence type="inferred from homology"/>
<dbReference type="PANTHER" id="PTHR46268">
    <property type="entry name" value="STRESS RESPONSE PROTEIN NHAX"/>
    <property type="match status" value="1"/>
</dbReference>
<evidence type="ECO:0000313" key="5">
    <source>
        <dbReference type="EMBL" id="QDU64479.1"/>
    </source>
</evidence>
<sequence length="153" mass="16509">MNRILVPIDFSLTTQAVVNAAIQAARLVDGEVFLLHVAPSESTLSAAYEAGLNDVRHWRAEDILAEHRQIVELAQRFEENGVKATALLIQGKTVDKILSKAESLHATLIIMASHGHGALYDLMVGSTAEGVLRKASVPVLIIPPNAHNSDQSE</sequence>
<keyword evidence="2" id="KW-0547">Nucleotide-binding</keyword>